<sequence length="191" mass="21516">MDIRSGSASTNVASPTMPSTVTVTETVMRVSQVMDTAAASGTMTLNYVANNTVPPEASTAIAILCFILVTSLFAFIACKTCSRDALSLGLRLRFKVRTKKSKRKTKANSHPDSWEPTEILYPALASVEEAHRPINRRHWTLPRWYQRLRHKEVHPSSIALTDWYQERGLAQLDFNAEALEEEFGRTRQTYL</sequence>
<keyword evidence="3" id="KW-1185">Reference proteome</keyword>
<feature type="transmembrane region" description="Helical" evidence="1">
    <location>
        <begin position="57"/>
        <end position="78"/>
    </location>
</feature>
<dbReference type="EMBL" id="MVBO01000101">
    <property type="protein sequence ID" value="OZJ03156.1"/>
    <property type="molecule type" value="Genomic_DNA"/>
</dbReference>
<comment type="caution">
    <text evidence="2">The sequence shown here is derived from an EMBL/GenBank/DDBJ whole genome shotgun (WGS) entry which is preliminary data.</text>
</comment>
<evidence type="ECO:0000313" key="3">
    <source>
        <dbReference type="Proteomes" id="UP000242875"/>
    </source>
</evidence>
<proteinExistence type="predicted"/>
<keyword evidence="1" id="KW-0472">Membrane</keyword>
<dbReference type="Proteomes" id="UP000242875">
    <property type="component" value="Unassembled WGS sequence"/>
</dbReference>
<keyword evidence="1" id="KW-0812">Transmembrane</keyword>
<reference evidence="2 3" key="1">
    <citation type="journal article" date="2017" name="Mycologia">
        <title>Bifiguratus adelaidae, gen. et sp. nov., a new member of Mucoromycotina in endophytic and soil-dwelling habitats.</title>
        <authorList>
            <person name="Torres-Cruz T.J."/>
            <person name="Billingsley Tobias T.L."/>
            <person name="Almatruk M."/>
            <person name="Hesse C."/>
            <person name="Kuske C.R."/>
            <person name="Desiro A."/>
            <person name="Benucci G.M."/>
            <person name="Bonito G."/>
            <person name="Stajich J.E."/>
            <person name="Dunlap C."/>
            <person name="Arnold A.E."/>
            <person name="Porras-Alfaro A."/>
        </authorList>
    </citation>
    <scope>NUCLEOTIDE SEQUENCE [LARGE SCALE GENOMIC DNA]</scope>
    <source>
        <strain evidence="2 3">AZ0501</strain>
    </source>
</reference>
<accession>A0A261XXQ7</accession>
<gene>
    <name evidence="2" type="ORF">BZG36_03896</name>
</gene>
<evidence type="ECO:0000313" key="2">
    <source>
        <dbReference type="EMBL" id="OZJ03156.1"/>
    </source>
</evidence>
<name>A0A261XXQ7_9FUNG</name>
<organism evidence="2 3">
    <name type="scientific">Bifiguratus adelaidae</name>
    <dbReference type="NCBI Taxonomy" id="1938954"/>
    <lineage>
        <taxon>Eukaryota</taxon>
        <taxon>Fungi</taxon>
        <taxon>Fungi incertae sedis</taxon>
        <taxon>Mucoromycota</taxon>
        <taxon>Mucoromycotina</taxon>
        <taxon>Endogonomycetes</taxon>
        <taxon>Endogonales</taxon>
        <taxon>Endogonales incertae sedis</taxon>
        <taxon>Bifiguratus</taxon>
    </lineage>
</organism>
<evidence type="ECO:0000256" key="1">
    <source>
        <dbReference type="SAM" id="Phobius"/>
    </source>
</evidence>
<keyword evidence="1" id="KW-1133">Transmembrane helix</keyword>
<dbReference type="AlphaFoldDB" id="A0A261XXQ7"/>
<protein>
    <submittedName>
        <fullName evidence="2">Uncharacterized protein</fullName>
    </submittedName>
</protein>